<evidence type="ECO:0000259" key="1">
    <source>
        <dbReference type="Pfam" id="PF00668"/>
    </source>
</evidence>
<dbReference type="PATRIC" id="fig|34065.5.peg.6011"/>
<dbReference type="AlphaFoldDB" id="A0A0P9X2N2"/>
<dbReference type="PANTHER" id="PTHR45527">
    <property type="entry name" value="NONRIBOSOMAL PEPTIDE SYNTHETASE"/>
    <property type="match status" value="1"/>
</dbReference>
<evidence type="ECO:0000313" key="2">
    <source>
        <dbReference type="EMBL" id="KPX89656.1"/>
    </source>
</evidence>
<gene>
    <name evidence="2" type="ORF">ALO63_04119</name>
</gene>
<dbReference type="InterPro" id="IPR023213">
    <property type="entry name" value="CAT-like_dom_sf"/>
</dbReference>
<dbReference type="Gene3D" id="3.30.559.10">
    <property type="entry name" value="Chloramphenicol acetyltransferase-like domain"/>
    <property type="match status" value="1"/>
</dbReference>
<accession>A0A0P9X2N2</accession>
<dbReference type="SUPFAM" id="SSF52777">
    <property type="entry name" value="CoA-dependent acyltransferases"/>
    <property type="match status" value="1"/>
</dbReference>
<dbReference type="PANTHER" id="PTHR45527:SF1">
    <property type="entry name" value="FATTY ACID SYNTHASE"/>
    <property type="match status" value="1"/>
</dbReference>
<protein>
    <submittedName>
        <fullName evidence="2">Amino acid adenylation</fullName>
    </submittedName>
</protein>
<evidence type="ECO:0000313" key="3">
    <source>
        <dbReference type="Proteomes" id="UP000050420"/>
    </source>
</evidence>
<name>A0A0P9X2N2_PSEA0</name>
<organism evidence="2 3">
    <name type="scientific">Pseudomonas amygdali pv. mori</name>
    <dbReference type="NCBI Taxonomy" id="34065"/>
    <lineage>
        <taxon>Bacteria</taxon>
        <taxon>Pseudomonadati</taxon>
        <taxon>Pseudomonadota</taxon>
        <taxon>Gammaproteobacteria</taxon>
        <taxon>Pseudomonadales</taxon>
        <taxon>Pseudomonadaceae</taxon>
        <taxon>Pseudomonas</taxon>
        <taxon>Pseudomonas amygdali</taxon>
    </lineage>
</organism>
<dbReference type="GO" id="GO:0044550">
    <property type="term" value="P:secondary metabolite biosynthetic process"/>
    <property type="evidence" value="ECO:0007669"/>
    <property type="project" value="TreeGrafter"/>
</dbReference>
<proteinExistence type="predicted"/>
<dbReference type="GO" id="GO:0031177">
    <property type="term" value="F:phosphopantetheine binding"/>
    <property type="evidence" value="ECO:0007669"/>
    <property type="project" value="TreeGrafter"/>
</dbReference>
<dbReference type="InterPro" id="IPR001242">
    <property type="entry name" value="Condensation_dom"/>
</dbReference>
<dbReference type="GO" id="GO:0043041">
    <property type="term" value="P:amino acid activation for nonribosomal peptide biosynthetic process"/>
    <property type="evidence" value="ECO:0007669"/>
    <property type="project" value="TreeGrafter"/>
</dbReference>
<dbReference type="Proteomes" id="UP000050420">
    <property type="component" value="Unassembled WGS sequence"/>
</dbReference>
<sequence length="239" mass="26282">MTTALPVPHAIHLTVKDGQLVVQGNRRALTENGLLEHLREHKPALIELIEQGDYQNSKRGALTLPANGIPQGCEQITAQMLTLVELDQATIDQLLDAIPGGAANVQDIYPLAPLQQGILYHHVTATQGDPYVMQVQFAFSDQARLKAFAQALQTVINRHDILRTSVHWNGLETPVQVVWRHAELKVDTSPTAEGMTMVLGQAPLMRLVCHEPAQGQGVQATLLFHHIAMDHSALEVVRH</sequence>
<dbReference type="EMBL" id="LJQU01000426">
    <property type="protein sequence ID" value="KPX89656.1"/>
    <property type="molecule type" value="Genomic_DNA"/>
</dbReference>
<reference evidence="2 3" key="1">
    <citation type="submission" date="2015-09" db="EMBL/GenBank/DDBJ databases">
        <title>Genome announcement of multiple Pseudomonas syringae strains.</title>
        <authorList>
            <person name="Thakur S."/>
            <person name="Wang P.W."/>
            <person name="Gong Y."/>
            <person name="Weir B.S."/>
            <person name="Guttman D.S."/>
        </authorList>
    </citation>
    <scope>NUCLEOTIDE SEQUENCE [LARGE SCALE GENOMIC DNA]</scope>
    <source>
        <strain evidence="2 3">ICMP4331</strain>
    </source>
</reference>
<dbReference type="GO" id="GO:0005737">
    <property type="term" value="C:cytoplasm"/>
    <property type="evidence" value="ECO:0007669"/>
    <property type="project" value="TreeGrafter"/>
</dbReference>
<dbReference type="Pfam" id="PF00668">
    <property type="entry name" value="Condensation"/>
    <property type="match status" value="1"/>
</dbReference>
<dbReference type="GO" id="GO:0003824">
    <property type="term" value="F:catalytic activity"/>
    <property type="evidence" value="ECO:0007669"/>
    <property type="project" value="InterPro"/>
</dbReference>
<comment type="caution">
    <text evidence="2">The sequence shown here is derived from an EMBL/GenBank/DDBJ whole genome shotgun (WGS) entry which is preliminary data.</text>
</comment>
<feature type="domain" description="Condensation" evidence="1">
    <location>
        <begin position="105"/>
        <end position="233"/>
    </location>
</feature>